<comment type="caution">
    <text evidence="3">The sequence shown here is derived from an EMBL/GenBank/DDBJ whole genome shotgun (WGS) entry which is preliminary data.</text>
</comment>
<gene>
    <name evidence="3" type="ORF">GN958_ATG18536</name>
    <name evidence="2" type="ORF">GN958_ATG23749</name>
</gene>
<sequence>MAPANSLHRWARRPTHISCFISLPAENPSLRRAPVVPHRWARIPCTSIAFSARPHNNGPHRWVRCPYTSFRFRQDLHNSGLHRWARHPDTSFHHRQGSAFADELSTSGKAQPSNRRSRRPRLLSTYGKAQPSPRVITPVHFTSASGKAQPTPLKERYPHPLTPFLTDNFIVRHHALQLPSWAVPTYSLFSYVPASSDTPHLSSWLQPVLTSS</sequence>
<evidence type="ECO:0000256" key="1">
    <source>
        <dbReference type="SAM" id="MobiDB-lite"/>
    </source>
</evidence>
<dbReference type="EMBL" id="JAACNO010003336">
    <property type="protein sequence ID" value="KAF4127059.1"/>
    <property type="molecule type" value="Genomic_DNA"/>
</dbReference>
<accession>A0A8S9U039</accession>
<feature type="region of interest" description="Disordered" evidence="1">
    <location>
        <begin position="100"/>
        <end position="133"/>
    </location>
</feature>
<dbReference type="Proteomes" id="UP000704712">
    <property type="component" value="Unassembled WGS sequence"/>
</dbReference>
<organism evidence="3 4">
    <name type="scientific">Phytophthora infestans</name>
    <name type="common">Potato late blight agent</name>
    <name type="synonym">Botrytis infestans</name>
    <dbReference type="NCBI Taxonomy" id="4787"/>
    <lineage>
        <taxon>Eukaryota</taxon>
        <taxon>Sar</taxon>
        <taxon>Stramenopiles</taxon>
        <taxon>Oomycota</taxon>
        <taxon>Peronosporomycetes</taxon>
        <taxon>Peronosporales</taxon>
        <taxon>Peronosporaceae</taxon>
        <taxon>Phytophthora</taxon>
    </lineage>
</organism>
<name>A0A8S9U039_PHYIN</name>
<dbReference type="AlphaFoldDB" id="A0A8S9U039"/>
<dbReference type="EMBL" id="JAACNO010002556">
    <property type="protein sequence ID" value="KAF4132274.1"/>
    <property type="molecule type" value="Genomic_DNA"/>
</dbReference>
<evidence type="ECO:0000313" key="4">
    <source>
        <dbReference type="Proteomes" id="UP000704712"/>
    </source>
</evidence>
<reference evidence="3" key="1">
    <citation type="submission" date="2020-03" db="EMBL/GenBank/DDBJ databases">
        <title>Hybrid Assembly of Korean Phytophthora infestans isolates.</title>
        <authorList>
            <person name="Prokchorchik M."/>
            <person name="Lee Y."/>
            <person name="Seo J."/>
            <person name="Cho J.-H."/>
            <person name="Park Y.-E."/>
            <person name="Jang D.-C."/>
            <person name="Im J.-S."/>
            <person name="Choi J.-G."/>
            <person name="Park H.-J."/>
            <person name="Lee G.-B."/>
            <person name="Lee Y.-G."/>
            <person name="Hong S.-Y."/>
            <person name="Cho K."/>
            <person name="Sohn K.H."/>
        </authorList>
    </citation>
    <scope>NUCLEOTIDE SEQUENCE</scope>
    <source>
        <strain evidence="3">KR_2_A2</strain>
    </source>
</reference>
<evidence type="ECO:0000313" key="2">
    <source>
        <dbReference type="EMBL" id="KAF4127059.1"/>
    </source>
</evidence>
<protein>
    <submittedName>
        <fullName evidence="3">Uncharacterized protein</fullName>
    </submittedName>
</protein>
<evidence type="ECO:0000313" key="3">
    <source>
        <dbReference type="EMBL" id="KAF4132274.1"/>
    </source>
</evidence>
<proteinExistence type="predicted"/>